<dbReference type="Proteomes" id="UP000323144">
    <property type="component" value="Chromosome"/>
</dbReference>
<accession>A0A5B9Y2R9</accession>
<organism evidence="2 3">
    <name type="scientific">Spiroplasma chinense</name>
    <dbReference type="NCBI Taxonomy" id="216932"/>
    <lineage>
        <taxon>Bacteria</taxon>
        <taxon>Bacillati</taxon>
        <taxon>Mycoplasmatota</taxon>
        <taxon>Mollicutes</taxon>
        <taxon>Entomoplasmatales</taxon>
        <taxon>Spiroplasmataceae</taxon>
        <taxon>Spiroplasma</taxon>
    </lineage>
</organism>
<dbReference type="RefSeq" id="WP_166507724.1">
    <property type="nucleotide sequence ID" value="NZ_CP043026.1"/>
</dbReference>
<feature type="transmembrane region" description="Helical" evidence="1">
    <location>
        <begin position="7"/>
        <end position="33"/>
    </location>
</feature>
<evidence type="ECO:0000313" key="3">
    <source>
        <dbReference type="Proteomes" id="UP000323144"/>
    </source>
</evidence>
<protein>
    <submittedName>
        <fullName evidence="2">Uncharacterized protein</fullName>
    </submittedName>
</protein>
<gene>
    <name evidence="2" type="ORF">SCHIN_v1c01320</name>
</gene>
<keyword evidence="3" id="KW-1185">Reference proteome</keyword>
<keyword evidence="1" id="KW-0472">Membrane</keyword>
<sequence>MKKTGRLMYAISSAVSLAFTLIVVILLVTAVGAAGSGLEAEDKTAVAAATTVIVVLIALLSIPTILAVVFGFKSNEKLQFAGAIIAIIVGGLSLFAPFFLESTGFGSLVLGILMIVGGGLYLGGKN</sequence>
<name>A0A5B9Y2R9_9MOLU</name>
<dbReference type="AlphaFoldDB" id="A0A5B9Y2R9"/>
<evidence type="ECO:0000256" key="1">
    <source>
        <dbReference type="SAM" id="Phobius"/>
    </source>
</evidence>
<keyword evidence="1" id="KW-0812">Transmembrane</keyword>
<reference evidence="2 3" key="1">
    <citation type="submission" date="2019-08" db="EMBL/GenBank/DDBJ databases">
        <title>Complete genome sequence of Spiroplasma chinense CCH (DSM 19755).</title>
        <authorList>
            <person name="Shen H.-Y."/>
            <person name="Lin Y.-C."/>
            <person name="Chou L."/>
            <person name="Kuo C.-H."/>
        </authorList>
    </citation>
    <scope>NUCLEOTIDE SEQUENCE [LARGE SCALE GENOMIC DNA]</scope>
    <source>
        <strain evidence="2 3">CCH</strain>
    </source>
</reference>
<evidence type="ECO:0000313" key="2">
    <source>
        <dbReference type="EMBL" id="QEH61330.1"/>
    </source>
</evidence>
<dbReference type="EMBL" id="CP043026">
    <property type="protein sequence ID" value="QEH61330.1"/>
    <property type="molecule type" value="Genomic_DNA"/>
</dbReference>
<dbReference type="KEGG" id="schi:SCHIN_v1c01320"/>
<proteinExistence type="predicted"/>
<feature type="transmembrane region" description="Helical" evidence="1">
    <location>
        <begin position="45"/>
        <end position="71"/>
    </location>
</feature>
<feature type="transmembrane region" description="Helical" evidence="1">
    <location>
        <begin position="78"/>
        <end position="99"/>
    </location>
</feature>
<feature type="transmembrane region" description="Helical" evidence="1">
    <location>
        <begin position="105"/>
        <end position="123"/>
    </location>
</feature>
<keyword evidence="1" id="KW-1133">Transmembrane helix</keyword>